<accession>A0A6A5BJ14</accession>
<feature type="region of interest" description="Disordered" evidence="6">
    <location>
        <begin position="633"/>
        <end position="756"/>
    </location>
</feature>
<dbReference type="GO" id="GO:0017177">
    <property type="term" value="C:glucosidase II complex"/>
    <property type="evidence" value="ECO:0007669"/>
    <property type="project" value="TreeGrafter"/>
</dbReference>
<dbReference type="SUPFAM" id="SSF50911">
    <property type="entry name" value="Mannose 6-phosphate receptor domain"/>
    <property type="match status" value="1"/>
</dbReference>
<dbReference type="VEuPathDB" id="AmoebaDB:NfTy_059800"/>
<evidence type="ECO:0000256" key="6">
    <source>
        <dbReference type="SAM" id="MobiDB-lite"/>
    </source>
</evidence>
<keyword evidence="7" id="KW-0812">Transmembrane</keyword>
<feature type="compositionally biased region" description="Acidic residues" evidence="6">
    <location>
        <begin position="656"/>
        <end position="685"/>
    </location>
</feature>
<feature type="coiled-coil region" evidence="5">
    <location>
        <begin position="342"/>
        <end position="376"/>
    </location>
</feature>
<feature type="compositionally biased region" description="Low complexity" evidence="6">
    <location>
        <begin position="687"/>
        <end position="721"/>
    </location>
</feature>
<dbReference type="Gene3D" id="2.70.130.10">
    <property type="entry name" value="Mannose-6-phosphate receptor binding domain"/>
    <property type="match status" value="1"/>
</dbReference>
<dbReference type="CDD" id="cd00112">
    <property type="entry name" value="LDLa"/>
    <property type="match status" value="1"/>
</dbReference>
<dbReference type="PANTHER" id="PTHR12630:SF1">
    <property type="entry name" value="GLUCOSIDASE 2 SUBUNIT BETA"/>
    <property type="match status" value="1"/>
</dbReference>
<dbReference type="InterPro" id="IPR009011">
    <property type="entry name" value="Man6P_isomerase_rcpt-bd_dom_sf"/>
</dbReference>
<keyword evidence="5" id="KW-0175">Coiled coil</keyword>
<evidence type="ECO:0000256" key="4">
    <source>
        <dbReference type="ARBA" id="ARBA00023157"/>
    </source>
</evidence>
<dbReference type="RefSeq" id="XP_044562616.1">
    <property type="nucleotide sequence ID" value="XM_044706506.1"/>
</dbReference>
<evidence type="ECO:0000256" key="5">
    <source>
        <dbReference type="SAM" id="Coils"/>
    </source>
</evidence>
<dbReference type="InterPro" id="IPR036607">
    <property type="entry name" value="PRKCSH"/>
</dbReference>
<evidence type="ECO:0000256" key="7">
    <source>
        <dbReference type="SAM" id="Phobius"/>
    </source>
</evidence>
<feature type="domain" description="MRH" evidence="8">
    <location>
        <begin position="375"/>
        <end position="487"/>
    </location>
</feature>
<feature type="region of interest" description="Disordered" evidence="6">
    <location>
        <begin position="249"/>
        <end position="296"/>
    </location>
</feature>
<evidence type="ECO:0000256" key="1">
    <source>
        <dbReference type="ARBA" id="ARBA00022387"/>
    </source>
</evidence>
<sequence length="775" mass="88418">MTLFGIWQRKASITPSSYSLYCIVMMMISVASLVIVVQQCGAAELNSVERTTYGVGPGLLEKYIQKSEQQQFQCLQSKEMISFDSVNDNYCDCKDGSDEPGTSACSNAVLSFNSDTKFYCKNKYFKPQYISHSKVNDGVCDCCDGSDENFASTFGEASMNVCEDTCKELGKEIVASLQNEINAMKSAMNSVAADIEYGKSKISEFENQQKDLTQSIADKEKLLEELKTKKDEAEKVEQLEKDLLRAKKKKEWEEQQDQQPKEAPQTPPSEASSTESEATAQDNQAEPPQPPPQPMFVDDEEIINFKLPDMYSIFTRPLQCIRHTTSLFKLYYYHHIYDINALELFKKAAEEVRNQYNQLNNELSNVRNSLNEVQKKLSYNYGKNKEFYKLSEPCFEIQQKQYSYEVCPYNKANQKENYSSTLLGNFKEFNSATNIMTFEDGQHCWKVGARKAILKLKCGASNKLVKVDEPSTCEYHLEMETPYACSWIRLTICSISFKNIVPEIKKYFTPPSVVLNLNDPNLILNHHGDLYFALYPNYISGPQTNQLKHPVRGPFVDGEKKMKGLDATIDYISKHEKVYAPWRIQASSVVFGDKIHQNNQPSTVNVKLSSLSTKQLKVFKWNLLIYLKRSDGDDQAEMTSRQKKRTRHTEEHDYNNESDEDYEEPPSYDEDPSDEDYSIETDEEIATPSNPSPSRRLTRSTSKSSSCTDSSSKDLCSSDNTNGSNQCMTSESPSKKNKTSNPSTPERNIGLSHEERSWQLFIEEEIDLIKKDLKH</sequence>
<keyword evidence="3" id="KW-0256">Endoplasmic reticulum</keyword>
<dbReference type="GO" id="GO:0006491">
    <property type="term" value="P:N-glycan processing"/>
    <property type="evidence" value="ECO:0007669"/>
    <property type="project" value="TreeGrafter"/>
</dbReference>
<dbReference type="GeneID" id="68110443"/>
<evidence type="ECO:0000256" key="3">
    <source>
        <dbReference type="ARBA" id="ARBA00022824"/>
    </source>
</evidence>
<evidence type="ECO:0000313" key="10">
    <source>
        <dbReference type="Proteomes" id="UP000444721"/>
    </source>
</evidence>
<keyword evidence="7" id="KW-0472">Membrane</keyword>
<dbReference type="EMBL" id="VFQX01000033">
    <property type="protein sequence ID" value="KAF0977903.1"/>
    <property type="molecule type" value="Genomic_DNA"/>
</dbReference>
<feature type="compositionally biased region" description="Low complexity" evidence="6">
    <location>
        <begin position="257"/>
        <end position="281"/>
    </location>
</feature>
<dbReference type="InterPro" id="IPR002172">
    <property type="entry name" value="LDrepeatLR_classA_rpt"/>
</dbReference>
<dbReference type="InterPro" id="IPR044865">
    <property type="entry name" value="MRH_dom"/>
</dbReference>
<evidence type="ECO:0000313" key="9">
    <source>
        <dbReference type="EMBL" id="KAF0977903.1"/>
    </source>
</evidence>
<comment type="caution">
    <text evidence="9">The sequence shown here is derived from an EMBL/GenBank/DDBJ whole genome shotgun (WGS) entry which is preliminary data.</text>
</comment>
<keyword evidence="7" id="KW-1133">Transmembrane helix</keyword>
<reference evidence="9 10" key="1">
    <citation type="journal article" date="2019" name="Sci. Rep.">
        <title>Nanopore sequencing improves the draft genome of the human pathogenic amoeba Naegleria fowleri.</title>
        <authorList>
            <person name="Liechti N."/>
            <person name="Schurch N."/>
            <person name="Bruggmann R."/>
            <person name="Wittwer M."/>
        </authorList>
    </citation>
    <scope>NUCLEOTIDE SEQUENCE [LARGE SCALE GENOMIC DNA]</scope>
    <source>
        <strain evidence="9 10">ATCC 30894</strain>
    </source>
</reference>
<dbReference type="VEuPathDB" id="AmoebaDB:NF0039220"/>
<keyword evidence="10" id="KW-1185">Reference proteome</keyword>
<keyword evidence="2" id="KW-0732">Signal</keyword>
<dbReference type="AlphaFoldDB" id="A0A6A5BJ14"/>
<organism evidence="9 10">
    <name type="scientific">Naegleria fowleri</name>
    <name type="common">Brain eating amoeba</name>
    <dbReference type="NCBI Taxonomy" id="5763"/>
    <lineage>
        <taxon>Eukaryota</taxon>
        <taxon>Discoba</taxon>
        <taxon>Heterolobosea</taxon>
        <taxon>Tetramitia</taxon>
        <taxon>Eutetramitia</taxon>
        <taxon>Vahlkampfiidae</taxon>
        <taxon>Naegleria</taxon>
    </lineage>
</organism>
<dbReference type="VEuPathDB" id="AmoebaDB:NF0039230"/>
<dbReference type="Proteomes" id="UP000444721">
    <property type="component" value="Unassembled WGS sequence"/>
</dbReference>
<dbReference type="OrthoDB" id="28322at2759"/>
<proteinExistence type="predicted"/>
<dbReference type="PANTHER" id="PTHR12630">
    <property type="entry name" value="N-LINKED OLIGOSACCHARIDE PROCESSING"/>
    <property type="match status" value="1"/>
</dbReference>
<evidence type="ECO:0000259" key="8">
    <source>
        <dbReference type="PROSITE" id="PS51914"/>
    </source>
</evidence>
<dbReference type="InterPro" id="IPR039794">
    <property type="entry name" value="Gtb1-like"/>
</dbReference>
<protein>
    <recommendedName>
        <fullName evidence="1">Glucosidase 2 subunit beta</fullName>
    </recommendedName>
</protein>
<dbReference type="PROSITE" id="PS51914">
    <property type="entry name" value="MRH"/>
    <property type="match status" value="1"/>
</dbReference>
<dbReference type="Pfam" id="PF13015">
    <property type="entry name" value="PRKCSH_1"/>
    <property type="match status" value="1"/>
</dbReference>
<name>A0A6A5BJ14_NAEFO</name>
<dbReference type="VEuPathDB" id="AmoebaDB:FDP41_003225"/>
<dbReference type="Pfam" id="PF12999">
    <property type="entry name" value="PRKCSH-like"/>
    <property type="match status" value="1"/>
</dbReference>
<dbReference type="InterPro" id="IPR028146">
    <property type="entry name" value="PRKCSH_N"/>
</dbReference>
<evidence type="ECO:0000256" key="2">
    <source>
        <dbReference type="ARBA" id="ARBA00022729"/>
    </source>
</evidence>
<feature type="transmembrane region" description="Helical" evidence="7">
    <location>
        <begin position="18"/>
        <end position="37"/>
    </location>
</feature>
<keyword evidence="4" id="KW-1015">Disulfide bond</keyword>
<gene>
    <name evidence="9" type="ORF">FDP41_003225</name>
</gene>